<dbReference type="HOGENOM" id="CLU_1068153_0_0_10"/>
<evidence type="ECO:0000313" key="2">
    <source>
        <dbReference type="Proteomes" id="UP000014614"/>
    </source>
</evidence>
<dbReference type="AlphaFoldDB" id="S3YC83"/>
<dbReference type="PATRIC" id="fig|1073351.3.peg.1484"/>
<dbReference type="EMBL" id="ATFP01000020">
    <property type="protein sequence ID" value="EPH20589.1"/>
    <property type="molecule type" value="Genomic_DNA"/>
</dbReference>
<name>S3YC83_BACSE</name>
<dbReference type="OrthoDB" id="1041576at2"/>
<accession>S3YC83</accession>
<dbReference type="Proteomes" id="UP000014614">
    <property type="component" value="Unassembled WGS sequence"/>
</dbReference>
<organism evidence="1 2">
    <name type="scientific">Bacteroides stercoris CC31F</name>
    <dbReference type="NCBI Taxonomy" id="1073351"/>
    <lineage>
        <taxon>Bacteria</taxon>
        <taxon>Pseudomonadati</taxon>
        <taxon>Bacteroidota</taxon>
        <taxon>Bacteroidia</taxon>
        <taxon>Bacteroidales</taxon>
        <taxon>Bacteroidaceae</taxon>
        <taxon>Bacteroides</taxon>
    </lineage>
</organism>
<protein>
    <recommendedName>
        <fullName evidence="3">Phage tail protein</fullName>
    </recommendedName>
</protein>
<evidence type="ECO:0008006" key="3">
    <source>
        <dbReference type="Google" id="ProtNLM"/>
    </source>
</evidence>
<comment type="caution">
    <text evidence="1">The sequence shown here is derived from an EMBL/GenBank/DDBJ whole genome shotgun (WGS) entry which is preliminary data.</text>
</comment>
<sequence length="265" mass="29832">MSYKLDDIDISSYDAFPYVGQTKDSKDCIAISGVFDLPKRKGTTEYNWGTSIEPFVDAEDIELDGRTLVLSLVVRSENVKSQLDKLKKACISCRRLSTGFGSFNVICKDEISVEEYVSLNMAIVQVKFWQQSYIPAEIGINPSGGNNYVMDGYSLNADFGIYVSSRSGVETVGKRIEIGTTLPYMQNEYREPTTLTLKCTMLGNSLEWLYSSMSQFSALCISPGLRNLILKGNERLEIYFKDGITVTVRTKHVLEFDLKCRVMQQ</sequence>
<dbReference type="RefSeq" id="WP_016661650.1">
    <property type="nucleotide sequence ID" value="NZ_KE340311.1"/>
</dbReference>
<reference evidence="1 2" key="1">
    <citation type="submission" date="2013-05" db="EMBL/GenBank/DDBJ databases">
        <title>The Genome Sequence of Bacteroides stercoris CC31F.</title>
        <authorList>
            <consortium name="The Broad Institute Genomics Platform"/>
            <person name="Earl A."/>
            <person name="Ward D."/>
            <person name="Feldgarden M."/>
            <person name="Gevers D."/>
            <person name="Oliphant K."/>
            <person name="Allen-Vercoe E."/>
            <person name="Walker B."/>
            <person name="Young S."/>
            <person name="Zeng Q."/>
            <person name="Gargeya S."/>
            <person name="Fitzgerald M."/>
            <person name="Haas B."/>
            <person name="Abouelleil A."/>
            <person name="Allen A.W."/>
            <person name="Alvarado L."/>
            <person name="Arachchi H.M."/>
            <person name="Berlin A.M."/>
            <person name="Chapman S.B."/>
            <person name="Gainer-Dewar J."/>
            <person name="Goldberg J."/>
            <person name="Griggs A."/>
            <person name="Gujja S."/>
            <person name="Hansen M."/>
            <person name="Howarth C."/>
            <person name="Imamovic A."/>
            <person name="Ireland A."/>
            <person name="Larimer J."/>
            <person name="McCowan C."/>
            <person name="Murphy C."/>
            <person name="Pearson M."/>
            <person name="Poon T.W."/>
            <person name="Priest M."/>
            <person name="Roberts A."/>
            <person name="Saif S."/>
            <person name="Shea T."/>
            <person name="Sisk P."/>
            <person name="Sykes S."/>
            <person name="Wortman J."/>
            <person name="Nusbaum C."/>
            <person name="Birren B."/>
        </authorList>
    </citation>
    <scope>NUCLEOTIDE SEQUENCE [LARGE SCALE GENOMIC DNA]</scope>
    <source>
        <strain evidence="1 2">CC31F</strain>
    </source>
</reference>
<gene>
    <name evidence="1" type="ORF">HMPREF1181_01478</name>
</gene>
<proteinExistence type="predicted"/>
<evidence type="ECO:0000313" key="1">
    <source>
        <dbReference type="EMBL" id="EPH20589.1"/>
    </source>
</evidence>